<feature type="region of interest" description="Disordered" evidence="1">
    <location>
        <begin position="1"/>
        <end position="20"/>
    </location>
</feature>
<protein>
    <submittedName>
        <fullName evidence="2">Uncharacterized protein</fullName>
    </submittedName>
</protein>
<proteinExistence type="predicted"/>
<reference evidence="2 3" key="1">
    <citation type="journal article" date="2019" name="Commun. Biol.">
        <title>The bagworm genome reveals a unique fibroin gene that provides high tensile strength.</title>
        <authorList>
            <person name="Kono N."/>
            <person name="Nakamura H."/>
            <person name="Ohtoshi R."/>
            <person name="Tomita M."/>
            <person name="Numata K."/>
            <person name="Arakawa K."/>
        </authorList>
    </citation>
    <scope>NUCLEOTIDE SEQUENCE [LARGE SCALE GENOMIC DNA]</scope>
</reference>
<dbReference type="Proteomes" id="UP000299102">
    <property type="component" value="Unassembled WGS sequence"/>
</dbReference>
<accession>A0A4C1WTS3</accession>
<evidence type="ECO:0000256" key="1">
    <source>
        <dbReference type="SAM" id="MobiDB-lite"/>
    </source>
</evidence>
<keyword evidence="3" id="KW-1185">Reference proteome</keyword>
<dbReference type="AlphaFoldDB" id="A0A4C1WTS3"/>
<comment type="caution">
    <text evidence="2">The sequence shown here is derived from an EMBL/GenBank/DDBJ whole genome shotgun (WGS) entry which is preliminary data.</text>
</comment>
<evidence type="ECO:0000313" key="3">
    <source>
        <dbReference type="Proteomes" id="UP000299102"/>
    </source>
</evidence>
<name>A0A4C1WTS3_EUMVA</name>
<sequence length="86" mass="9763">MGEIDKDGRRKKQTEEAKWTECRRKKANEKGNRIKIGIGNEIRIRFDIESGLKSESRTGLKLKSETIQTANEMAMKIEDAIKAGPT</sequence>
<dbReference type="EMBL" id="BGZK01000627">
    <property type="protein sequence ID" value="GBP53515.1"/>
    <property type="molecule type" value="Genomic_DNA"/>
</dbReference>
<organism evidence="2 3">
    <name type="scientific">Eumeta variegata</name>
    <name type="common">Bagworm moth</name>
    <name type="synonym">Eumeta japonica</name>
    <dbReference type="NCBI Taxonomy" id="151549"/>
    <lineage>
        <taxon>Eukaryota</taxon>
        <taxon>Metazoa</taxon>
        <taxon>Ecdysozoa</taxon>
        <taxon>Arthropoda</taxon>
        <taxon>Hexapoda</taxon>
        <taxon>Insecta</taxon>
        <taxon>Pterygota</taxon>
        <taxon>Neoptera</taxon>
        <taxon>Endopterygota</taxon>
        <taxon>Lepidoptera</taxon>
        <taxon>Glossata</taxon>
        <taxon>Ditrysia</taxon>
        <taxon>Tineoidea</taxon>
        <taxon>Psychidae</taxon>
        <taxon>Oiketicinae</taxon>
        <taxon>Eumeta</taxon>
    </lineage>
</organism>
<evidence type="ECO:0000313" key="2">
    <source>
        <dbReference type="EMBL" id="GBP53515.1"/>
    </source>
</evidence>
<gene>
    <name evidence="2" type="ORF">EVAR_45388_1</name>
</gene>